<evidence type="ECO:0000313" key="1">
    <source>
        <dbReference type="EMBL" id="MBF4693925.1"/>
    </source>
</evidence>
<keyword evidence="2" id="KW-1185">Reference proteome</keyword>
<organism evidence="1 2">
    <name type="scientific">Fusibacter ferrireducens</name>
    <dbReference type="NCBI Taxonomy" id="2785058"/>
    <lineage>
        <taxon>Bacteria</taxon>
        <taxon>Bacillati</taxon>
        <taxon>Bacillota</taxon>
        <taxon>Clostridia</taxon>
        <taxon>Eubacteriales</taxon>
        <taxon>Eubacteriales Family XII. Incertae Sedis</taxon>
        <taxon>Fusibacter</taxon>
    </lineage>
</organism>
<dbReference type="EMBL" id="JADKNH010000007">
    <property type="protein sequence ID" value="MBF4693925.1"/>
    <property type="molecule type" value="Genomic_DNA"/>
</dbReference>
<name>A0ABR9ZTX2_9FIRM</name>
<reference evidence="1 2" key="1">
    <citation type="submission" date="2020-11" db="EMBL/GenBank/DDBJ databases">
        <title>Fusibacter basophilias sp. nov.</title>
        <authorList>
            <person name="Qiu D."/>
        </authorList>
    </citation>
    <scope>NUCLEOTIDE SEQUENCE [LARGE SCALE GENOMIC DNA]</scope>
    <source>
        <strain evidence="1 2">Q10-2</strain>
    </source>
</reference>
<gene>
    <name evidence="1" type="ORF">ISU02_12460</name>
</gene>
<dbReference type="Proteomes" id="UP000614200">
    <property type="component" value="Unassembled WGS sequence"/>
</dbReference>
<accession>A0ABR9ZTX2</accession>
<comment type="caution">
    <text evidence="1">The sequence shown here is derived from an EMBL/GenBank/DDBJ whole genome shotgun (WGS) entry which is preliminary data.</text>
</comment>
<protein>
    <submittedName>
        <fullName evidence="1">Uncharacterized protein</fullName>
    </submittedName>
</protein>
<evidence type="ECO:0000313" key="2">
    <source>
        <dbReference type="Proteomes" id="UP000614200"/>
    </source>
</evidence>
<sequence>MARAYMEEKFKILIMENICYKREKWIEDEGKTPFVDINSDIHKHIHKE</sequence>
<proteinExistence type="predicted"/>
<dbReference type="RefSeq" id="WP_194702165.1">
    <property type="nucleotide sequence ID" value="NZ_JADKNH010000007.1"/>
</dbReference>